<sequence>MVTKRLVEQTDFSATYINLLTGLAPRKTFTPVVCSNDLDAVSRALLTCGPNEPKDATLAWIKNTQELAELYVFEALLPQVARTPSLEIICEAMDLPFNEHGKLAKWSTK</sequence>
<protein>
    <submittedName>
        <fullName evidence="1">Uncharacterized protein</fullName>
    </submittedName>
</protein>
<evidence type="ECO:0000313" key="2">
    <source>
        <dbReference type="Proteomes" id="UP000216752"/>
    </source>
</evidence>
<dbReference type="EMBL" id="CP155573">
    <property type="protein sequence ID" value="XFO69547.1"/>
    <property type="molecule type" value="Genomic_DNA"/>
</dbReference>
<reference evidence="1" key="1">
    <citation type="submission" date="2024-05" db="EMBL/GenBank/DDBJ databases">
        <title>Isolation and characterization of Sporomusa carbonis sp. nov., a carboxydotrophic hydrogenogen in the genus of Sporomusa isolated from a charcoal burning pile.</title>
        <authorList>
            <person name="Boeer T."/>
            <person name="Rosenbaum F."/>
            <person name="Eysell L."/>
            <person name="Mueller V."/>
            <person name="Daniel R."/>
            <person name="Poehlein A."/>
        </authorList>
    </citation>
    <scope>NUCLEOTIDE SEQUENCE [LARGE SCALE GENOMIC DNA]</scope>
    <source>
        <strain evidence="1">DSM 10669</strain>
    </source>
</reference>
<gene>
    <name evidence="1" type="ORF">SPSIL_057810</name>
</gene>
<proteinExistence type="predicted"/>
<keyword evidence="2" id="KW-1185">Reference proteome</keyword>
<accession>A0ABZ3IV54</accession>
<name>A0ABZ3IV54_9FIRM</name>
<organism evidence="1 2">
    <name type="scientific">Sporomusa silvacetica DSM 10669</name>
    <dbReference type="NCBI Taxonomy" id="1123289"/>
    <lineage>
        <taxon>Bacteria</taxon>
        <taxon>Bacillati</taxon>
        <taxon>Bacillota</taxon>
        <taxon>Negativicutes</taxon>
        <taxon>Selenomonadales</taxon>
        <taxon>Sporomusaceae</taxon>
        <taxon>Sporomusa</taxon>
    </lineage>
</organism>
<dbReference type="Proteomes" id="UP000216752">
    <property type="component" value="Chromosome"/>
</dbReference>
<dbReference type="RefSeq" id="WP_094607209.1">
    <property type="nucleotide sequence ID" value="NZ_CP155573.1"/>
</dbReference>
<evidence type="ECO:0000313" key="1">
    <source>
        <dbReference type="EMBL" id="XFO69547.1"/>
    </source>
</evidence>